<evidence type="ECO:0000256" key="5">
    <source>
        <dbReference type="ARBA" id="ARBA00022723"/>
    </source>
</evidence>
<keyword evidence="6 16" id="KW-0378">Hydrolase</keyword>
<comment type="cofactor">
    <cofactor evidence="1 13">
        <name>Mg(2+)</name>
        <dbReference type="ChEBI" id="CHEBI:18420"/>
    </cofactor>
</comment>
<dbReference type="Pfam" id="PF00293">
    <property type="entry name" value="NUDIX"/>
    <property type="match status" value="1"/>
</dbReference>
<reference evidence="16 17" key="1">
    <citation type="submission" date="2016-12" db="EMBL/GenBank/DDBJ databases">
        <title>Isolation and genomic insights into novel planktonic Zetaproteobacteria from stratified waters of the Chesapeake Bay.</title>
        <authorList>
            <person name="McAllister S.M."/>
            <person name="Kato S."/>
            <person name="Chan C.S."/>
            <person name="Chiu B.K."/>
            <person name="Field E.K."/>
        </authorList>
    </citation>
    <scope>NUCLEOTIDE SEQUENCE [LARGE SCALE GENOMIC DNA]</scope>
    <source>
        <strain evidence="16 17">CP-5</strain>
    </source>
</reference>
<comment type="function">
    <text evidence="8">Acts on ADP-mannose and ADP-glucose as well as ADP-ribose. Prevents glycogen biosynthesis. The reaction catalyzed by this enzyme is a limiting step of the gluconeogenic process.</text>
</comment>
<gene>
    <name evidence="16" type="ORF">Ga0123461_0009</name>
</gene>
<dbReference type="OrthoDB" id="5292471at2"/>
<dbReference type="EC" id="3.6.1.13" evidence="3"/>
<evidence type="ECO:0000256" key="4">
    <source>
        <dbReference type="ARBA" id="ARBA00013297"/>
    </source>
</evidence>
<dbReference type="EMBL" id="CP018799">
    <property type="protein sequence ID" value="ATX78462.1"/>
    <property type="molecule type" value="Genomic_DNA"/>
</dbReference>
<dbReference type="GO" id="GO:0047631">
    <property type="term" value="F:ADP-ribose diphosphatase activity"/>
    <property type="evidence" value="ECO:0007669"/>
    <property type="project" value="UniProtKB-EC"/>
</dbReference>
<evidence type="ECO:0000256" key="14">
    <source>
        <dbReference type="PIRSR" id="PIRSR604385-3"/>
    </source>
</evidence>
<evidence type="ECO:0000256" key="1">
    <source>
        <dbReference type="ARBA" id="ARBA00001946"/>
    </source>
</evidence>
<feature type="binding site" evidence="13">
    <location>
        <position position="82"/>
    </location>
    <ligand>
        <name>Mg(2+)</name>
        <dbReference type="ChEBI" id="CHEBI:18420"/>
        <label>1</label>
    </ligand>
</feature>
<feature type="short sequence motif" description="Nudix box" evidence="14">
    <location>
        <begin position="83"/>
        <end position="105"/>
    </location>
</feature>
<comment type="similarity">
    <text evidence="2">Belongs to the Nudix hydrolase family. NudF subfamily.</text>
</comment>
<dbReference type="RefSeq" id="WP_100276471.1">
    <property type="nucleotide sequence ID" value="NZ_CP018799.1"/>
</dbReference>
<protein>
    <recommendedName>
        <fullName evidence="4">ADP-ribose pyrophosphatase</fullName>
        <ecNumber evidence="3">3.6.1.13</ecNumber>
    </recommendedName>
    <alternativeName>
        <fullName evidence="9">ADP-ribose diphosphatase</fullName>
    </alternativeName>
    <alternativeName>
        <fullName evidence="11">ADP-ribose phosphohydrolase</fullName>
    </alternativeName>
    <alternativeName>
        <fullName evidence="10">Adenosine diphosphoribose pyrophosphatase</fullName>
    </alternativeName>
</protein>
<dbReference type="PANTHER" id="PTHR11839:SF5">
    <property type="entry name" value="ADP-RIBOSE PYROPHOSPHATASE"/>
    <property type="match status" value="1"/>
</dbReference>
<dbReference type="Proteomes" id="UP000231701">
    <property type="component" value="Chromosome"/>
</dbReference>
<evidence type="ECO:0000256" key="9">
    <source>
        <dbReference type="ARBA" id="ARBA00030162"/>
    </source>
</evidence>
<evidence type="ECO:0000256" key="13">
    <source>
        <dbReference type="PIRSR" id="PIRSR604385-2"/>
    </source>
</evidence>
<evidence type="ECO:0000256" key="10">
    <source>
        <dbReference type="ARBA" id="ARBA00030308"/>
    </source>
</evidence>
<dbReference type="InterPro" id="IPR015797">
    <property type="entry name" value="NUDIX_hydrolase-like_dom_sf"/>
</dbReference>
<dbReference type="InterPro" id="IPR000086">
    <property type="entry name" value="NUDIX_hydrolase_dom"/>
</dbReference>
<dbReference type="PANTHER" id="PTHR11839">
    <property type="entry name" value="UDP/ADP-SUGAR PYROPHOSPHATASE"/>
    <property type="match status" value="1"/>
</dbReference>
<proteinExistence type="inferred from homology"/>
<evidence type="ECO:0000313" key="17">
    <source>
        <dbReference type="Proteomes" id="UP000231701"/>
    </source>
</evidence>
<dbReference type="CDD" id="cd24155">
    <property type="entry name" value="NUDIX_ADPRase"/>
    <property type="match status" value="1"/>
</dbReference>
<evidence type="ECO:0000256" key="11">
    <source>
        <dbReference type="ARBA" id="ARBA00033056"/>
    </source>
</evidence>
<dbReference type="PROSITE" id="PS00893">
    <property type="entry name" value="NUDIX_BOX"/>
    <property type="match status" value="1"/>
</dbReference>
<dbReference type="NCBIfam" id="TIGR00052">
    <property type="entry name" value="nudix-type nucleoside diphosphatase, YffH/AdpP family"/>
    <property type="match status" value="1"/>
</dbReference>
<dbReference type="Gene3D" id="3.90.79.10">
    <property type="entry name" value="Nucleoside Triphosphate Pyrophosphohydrolase"/>
    <property type="match status" value="1"/>
</dbReference>
<comment type="catalytic activity">
    <reaction evidence="12">
        <text>ADP-D-ribose + H2O = D-ribose 5-phosphate + AMP + 2 H(+)</text>
        <dbReference type="Rhea" id="RHEA:10412"/>
        <dbReference type="ChEBI" id="CHEBI:15377"/>
        <dbReference type="ChEBI" id="CHEBI:15378"/>
        <dbReference type="ChEBI" id="CHEBI:57967"/>
        <dbReference type="ChEBI" id="CHEBI:78346"/>
        <dbReference type="ChEBI" id="CHEBI:456215"/>
        <dbReference type="EC" id="3.6.1.13"/>
    </reaction>
</comment>
<dbReference type="GO" id="GO:0006753">
    <property type="term" value="P:nucleoside phosphate metabolic process"/>
    <property type="evidence" value="ECO:0007669"/>
    <property type="project" value="TreeGrafter"/>
</dbReference>
<dbReference type="SUPFAM" id="SSF55811">
    <property type="entry name" value="Nudix"/>
    <property type="match status" value="1"/>
</dbReference>
<evidence type="ECO:0000256" key="12">
    <source>
        <dbReference type="ARBA" id="ARBA00049546"/>
    </source>
</evidence>
<keyword evidence="7 13" id="KW-0460">Magnesium</keyword>
<organism evidence="16 17">
    <name type="scientific">Mariprofundus aestuarium</name>
    <dbReference type="NCBI Taxonomy" id="1921086"/>
    <lineage>
        <taxon>Bacteria</taxon>
        <taxon>Pseudomonadati</taxon>
        <taxon>Pseudomonadota</taxon>
        <taxon>Candidatius Mariprofundia</taxon>
        <taxon>Mariprofundales</taxon>
        <taxon>Mariprofundaceae</taxon>
        <taxon>Mariprofundus</taxon>
    </lineage>
</organism>
<dbReference type="InterPro" id="IPR020084">
    <property type="entry name" value="NUDIX_hydrolase_CS"/>
</dbReference>
<dbReference type="GO" id="GO:0019144">
    <property type="term" value="F:ADP-sugar diphosphatase activity"/>
    <property type="evidence" value="ECO:0007669"/>
    <property type="project" value="TreeGrafter"/>
</dbReference>
<dbReference type="AlphaFoldDB" id="A0A2K8KV82"/>
<feature type="binding site" evidence="13">
    <location>
        <position position="98"/>
    </location>
    <ligand>
        <name>Mg(2+)</name>
        <dbReference type="ChEBI" id="CHEBI:18420"/>
        <label>1</label>
    </ligand>
</feature>
<evidence type="ECO:0000259" key="15">
    <source>
        <dbReference type="PROSITE" id="PS51462"/>
    </source>
</evidence>
<evidence type="ECO:0000256" key="8">
    <source>
        <dbReference type="ARBA" id="ARBA00025164"/>
    </source>
</evidence>
<dbReference type="GO" id="GO:0005829">
    <property type="term" value="C:cytosol"/>
    <property type="evidence" value="ECO:0007669"/>
    <property type="project" value="TreeGrafter"/>
</dbReference>
<sequence length="196" mass="21928">MDYQIKKKERVYQGFFAMDKYTVEHDRFDGGALTITRENMERGDAAAMLLYDPDADEVLLLEQFRIGPVARDDKPWLIEIVAGIIDEGESAEEAVIRESKEEAGFLPYETRFLGRYYTTPGGCSECIDLFLGLVDKNSPVSDGGGCDHEQEDIRLFWVKREEALTMLDEGKIGSGAPMLALLLAFGWKGVVTEGNT</sequence>
<keyword evidence="17" id="KW-1185">Reference proteome</keyword>
<keyword evidence="5 13" id="KW-0479">Metal-binding</keyword>
<feature type="binding site" evidence="13">
    <location>
        <position position="102"/>
    </location>
    <ligand>
        <name>Mg(2+)</name>
        <dbReference type="ChEBI" id="CHEBI:18420"/>
        <label>1</label>
    </ligand>
</feature>
<dbReference type="KEGG" id="maes:Ga0123461_0009"/>
<name>A0A2K8KV82_MARES</name>
<feature type="binding site" evidence="13">
    <location>
        <position position="151"/>
    </location>
    <ligand>
        <name>Mg(2+)</name>
        <dbReference type="ChEBI" id="CHEBI:18420"/>
        <label>2</label>
    </ligand>
</feature>
<evidence type="ECO:0000256" key="6">
    <source>
        <dbReference type="ARBA" id="ARBA00022801"/>
    </source>
</evidence>
<dbReference type="PROSITE" id="PS51462">
    <property type="entry name" value="NUDIX"/>
    <property type="match status" value="1"/>
</dbReference>
<dbReference type="InterPro" id="IPR004385">
    <property type="entry name" value="NDP_pyrophosphatase"/>
</dbReference>
<dbReference type="GO" id="GO:0046872">
    <property type="term" value="F:metal ion binding"/>
    <property type="evidence" value="ECO:0007669"/>
    <property type="project" value="UniProtKB-KW"/>
</dbReference>
<evidence type="ECO:0000313" key="16">
    <source>
        <dbReference type="EMBL" id="ATX78462.1"/>
    </source>
</evidence>
<feature type="domain" description="Nudix hydrolase" evidence="15">
    <location>
        <begin position="41"/>
        <end position="180"/>
    </location>
</feature>
<accession>A0A2K8KV82</accession>
<evidence type="ECO:0000256" key="2">
    <source>
        <dbReference type="ARBA" id="ARBA00007482"/>
    </source>
</evidence>
<evidence type="ECO:0000256" key="7">
    <source>
        <dbReference type="ARBA" id="ARBA00022842"/>
    </source>
</evidence>
<evidence type="ECO:0000256" key="3">
    <source>
        <dbReference type="ARBA" id="ARBA00012453"/>
    </source>
</evidence>
<dbReference type="GO" id="GO:0019693">
    <property type="term" value="P:ribose phosphate metabolic process"/>
    <property type="evidence" value="ECO:0007669"/>
    <property type="project" value="TreeGrafter"/>
</dbReference>